<keyword evidence="1" id="KW-0479">Metal-binding</keyword>
<organism evidence="3">
    <name type="scientific">uncultured Gemmatimonadota bacterium</name>
    <dbReference type="NCBI Taxonomy" id="203437"/>
    <lineage>
        <taxon>Bacteria</taxon>
        <taxon>Pseudomonadati</taxon>
        <taxon>Gemmatimonadota</taxon>
        <taxon>environmental samples</taxon>
    </lineage>
</organism>
<protein>
    <submittedName>
        <fullName evidence="3">Ribulose-phosphate 3-epimerase</fullName>
        <ecNumber evidence="3">5.1.3.1</ecNumber>
    </submittedName>
</protein>
<dbReference type="AlphaFoldDB" id="A0A6J4MP62"/>
<keyword evidence="2 3" id="KW-0413">Isomerase</keyword>
<dbReference type="EMBL" id="CADCTV010000822">
    <property type="protein sequence ID" value="CAA9363377.1"/>
    <property type="molecule type" value="Genomic_DNA"/>
</dbReference>
<dbReference type="Gene3D" id="3.20.20.70">
    <property type="entry name" value="Aldolase class I"/>
    <property type="match status" value="1"/>
</dbReference>
<dbReference type="PANTHER" id="PTHR11749">
    <property type="entry name" value="RIBULOSE-5-PHOSPHATE-3-EPIMERASE"/>
    <property type="match status" value="1"/>
</dbReference>
<gene>
    <name evidence="3" type="ORF">AVDCRST_MAG89-3906</name>
</gene>
<dbReference type="CDD" id="cd00429">
    <property type="entry name" value="RPE"/>
    <property type="match status" value="1"/>
</dbReference>
<dbReference type="InterPro" id="IPR000056">
    <property type="entry name" value="Ribul_P_3_epim-like"/>
</dbReference>
<dbReference type="InterPro" id="IPR013785">
    <property type="entry name" value="Aldolase_TIM"/>
</dbReference>
<dbReference type="SUPFAM" id="SSF51366">
    <property type="entry name" value="Ribulose-phoshate binding barrel"/>
    <property type="match status" value="1"/>
</dbReference>
<evidence type="ECO:0000313" key="3">
    <source>
        <dbReference type="EMBL" id="CAA9363377.1"/>
    </source>
</evidence>
<sequence>MVDAPESHIAAFADAGADLITVHWEASRHLHRVVEQVRERGIRAGVALNPATPSSLLQEVLPLLDLVLIMTVNPGWGGQRYIPASTAKVEDLGRILRDLGSAAPEIEVDGGIDTTTAGQVVRAGASVLVAGSAVFNQRGSVADNLAALRQAANA</sequence>
<proteinExistence type="predicted"/>
<dbReference type="GO" id="GO:0005975">
    <property type="term" value="P:carbohydrate metabolic process"/>
    <property type="evidence" value="ECO:0007669"/>
    <property type="project" value="InterPro"/>
</dbReference>
<accession>A0A6J4MP62</accession>
<dbReference type="GO" id="GO:0046872">
    <property type="term" value="F:metal ion binding"/>
    <property type="evidence" value="ECO:0007669"/>
    <property type="project" value="UniProtKB-KW"/>
</dbReference>
<name>A0A6J4MP62_9BACT</name>
<dbReference type="InterPro" id="IPR011060">
    <property type="entry name" value="RibuloseP-bd_barrel"/>
</dbReference>
<evidence type="ECO:0000256" key="2">
    <source>
        <dbReference type="ARBA" id="ARBA00023235"/>
    </source>
</evidence>
<evidence type="ECO:0000256" key="1">
    <source>
        <dbReference type="ARBA" id="ARBA00022723"/>
    </source>
</evidence>
<reference evidence="3" key="1">
    <citation type="submission" date="2020-02" db="EMBL/GenBank/DDBJ databases">
        <authorList>
            <person name="Meier V. D."/>
        </authorList>
    </citation>
    <scope>NUCLEOTIDE SEQUENCE</scope>
    <source>
        <strain evidence="3">AVDCRST_MAG89</strain>
    </source>
</reference>
<dbReference type="GO" id="GO:0004750">
    <property type="term" value="F:D-ribulose-phosphate 3-epimerase activity"/>
    <property type="evidence" value="ECO:0007669"/>
    <property type="project" value="UniProtKB-EC"/>
</dbReference>
<dbReference type="Pfam" id="PF00834">
    <property type="entry name" value="Ribul_P_3_epim"/>
    <property type="match status" value="1"/>
</dbReference>
<dbReference type="EC" id="5.1.3.1" evidence="3"/>